<dbReference type="AlphaFoldDB" id="A0A0S2SDY7"/>
<name>A0A0S2SDY7_9GAMM</name>
<dbReference type="KEGG" id="asr:WL1483_491"/>
<dbReference type="EMBL" id="CP013067">
    <property type="protein sequence ID" value="ALP39910.1"/>
    <property type="molecule type" value="Genomic_DNA"/>
</dbReference>
<dbReference type="Proteomes" id="UP000058114">
    <property type="component" value="Chromosome"/>
</dbReference>
<dbReference type="PROSITE" id="PS51186">
    <property type="entry name" value="GNAT"/>
    <property type="match status" value="1"/>
</dbReference>
<accession>A0A0S2SDY7</accession>
<evidence type="ECO:0000256" key="2">
    <source>
        <dbReference type="ARBA" id="ARBA00023315"/>
    </source>
</evidence>
<dbReference type="RefSeq" id="WP_060584295.1">
    <property type="nucleotide sequence ID" value="NZ_CP013067.1"/>
</dbReference>
<dbReference type="PANTHER" id="PTHR43877">
    <property type="entry name" value="AMINOALKYLPHOSPHONATE N-ACETYLTRANSFERASE-RELATED-RELATED"/>
    <property type="match status" value="1"/>
</dbReference>
<evidence type="ECO:0000259" key="3">
    <source>
        <dbReference type="PROSITE" id="PS51186"/>
    </source>
</evidence>
<evidence type="ECO:0000313" key="4">
    <source>
        <dbReference type="EMBL" id="ALP39910.1"/>
    </source>
</evidence>
<reference evidence="4 5" key="2">
    <citation type="journal article" date="2016" name="Genome Announc.">
        <title>Complete Genome Sequence of the Highly Virulent Aeromonas schubertii Strain WL1483, Isolated from Diseased Snakehead Fish (Channa argus) in China.</title>
        <authorList>
            <person name="Liu L."/>
            <person name="Li N."/>
            <person name="Zhang D."/>
            <person name="Fu X."/>
            <person name="Shi C."/>
            <person name="Lin Q."/>
            <person name="Hao G."/>
        </authorList>
    </citation>
    <scope>NUCLEOTIDE SEQUENCE [LARGE SCALE GENOMIC DNA]</scope>
    <source>
        <strain evidence="4 5">WL1483</strain>
    </source>
</reference>
<dbReference type="InterPro" id="IPR016181">
    <property type="entry name" value="Acyl_CoA_acyltransferase"/>
</dbReference>
<keyword evidence="2" id="KW-0012">Acyltransferase</keyword>
<evidence type="ECO:0000313" key="5">
    <source>
        <dbReference type="Proteomes" id="UP000058114"/>
    </source>
</evidence>
<feature type="domain" description="N-acetyltransferase" evidence="3">
    <location>
        <begin position="1"/>
        <end position="148"/>
    </location>
</feature>
<dbReference type="SUPFAM" id="SSF55729">
    <property type="entry name" value="Acyl-CoA N-acyltransferases (Nat)"/>
    <property type="match status" value="1"/>
</dbReference>
<dbReference type="GO" id="GO:0016747">
    <property type="term" value="F:acyltransferase activity, transferring groups other than amino-acyl groups"/>
    <property type="evidence" value="ECO:0007669"/>
    <property type="project" value="InterPro"/>
</dbReference>
<proteinExistence type="predicted"/>
<evidence type="ECO:0000256" key="1">
    <source>
        <dbReference type="ARBA" id="ARBA00022679"/>
    </source>
</evidence>
<protein>
    <submittedName>
        <fullName evidence="4">GCN5 family N-acetyltransferase</fullName>
    </submittedName>
</protein>
<dbReference type="Gene3D" id="3.40.630.30">
    <property type="match status" value="1"/>
</dbReference>
<sequence length="166" mass="16987">MLTRNECPGDIATIDALTRAAFATHPHSRQTEHCIVAALRASGRLTHSLVAEEGGELLGHVALSPLTLSSGQTGWFGLGPISVWPSRQGGGVGSALMSAAIQALQAEGAAGIVLVGEPDYYGRFGFVAAPTLQLPGLPPEYLLALPLAGGTPNGAVQFDPAFDASC</sequence>
<keyword evidence="1 4" id="KW-0808">Transferase</keyword>
<dbReference type="PANTHER" id="PTHR43877:SF1">
    <property type="entry name" value="ACETYLTRANSFERASE"/>
    <property type="match status" value="1"/>
</dbReference>
<gene>
    <name evidence="4" type="ORF">WL1483_491</name>
</gene>
<organism evidence="4 5">
    <name type="scientific">Aeromonas schubertii</name>
    <dbReference type="NCBI Taxonomy" id="652"/>
    <lineage>
        <taxon>Bacteria</taxon>
        <taxon>Pseudomonadati</taxon>
        <taxon>Pseudomonadota</taxon>
        <taxon>Gammaproteobacteria</taxon>
        <taxon>Aeromonadales</taxon>
        <taxon>Aeromonadaceae</taxon>
        <taxon>Aeromonas</taxon>
    </lineage>
</organism>
<dbReference type="InterPro" id="IPR050832">
    <property type="entry name" value="Bact_Acetyltransf"/>
</dbReference>
<dbReference type="InterPro" id="IPR000182">
    <property type="entry name" value="GNAT_dom"/>
</dbReference>
<dbReference type="PATRIC" id="fig|652.5.peg.822"/>
<dbReference type="Pfam" id="PF00583">
    <property type="entry name" value="Acetyltransf_1"/>
    <property type="match status" value="1"/>
</dbReference>
<reference evidence="5" key="1">
    <citation type="submission" date="2015-10" db="EMBL/GenBank/DDBJ databases">
        <title>Complete Genome Sequence of Aeromonas schubertii strain WL1483.</title>
        <authorList>
            <person name="Liu L."/>
        </authorList>
    </citation>
    <scope>NUCLEOTIDE SEQUENCE [LARGE SCALE GENOMIC DNA]</scope>
    <source>
        <strain evidence="5">WL1483</strain>
    </source>
</reference>
<dbReference type="CDD" id="cd04301">
    <property type="entry name" value="NAT_SF"/>
    <property type="match status" value="1"/>
</dbReference>